<dbReference type="KEGG" id="mcui:G8O30_02855"/>
<gene>
    <name evidence="1" type="ORF">G8O30_02855</name>
</gene>
<protein>
    <submittedName>
        <fullName evidence="1">YheC/YheD family protein</fullName>
    </submittedName>
</protein>
<dbReference type="RefSeq" id="WP_239673493.1">
    <property type="nucleotide sequence ID" value="NZ_CP049742.1"/>
</dbReference>
<name>A0A7S8C9Y3_9BACI</name>
<proteinExistence type="predicted"/>
<dbReference type="InterPro" id="IPR026838">
    <property type="entry name" value="YheC/D"/>
</dbReference>
<dbReference type="SUPFAM" id="SSF56059">
    <property type="entry name" value="Glutathione synthetase ATP-binding domain-like"/>
    <property type="match status" value="1"/>
</dbReference>
<dbReference type="Proteomes" id="UP000593626">
    <property type="component" value="Chromosome"/>
</dbReference>
<evidence type="ECO:0000313" key="2">
    <source>
        <dbReference type="Proteomes" id="UP000593626"/>
    </source>
</evidence>
<dbReference type="Pfam" id="PF14398">
    <property type="entry name" value="ATPgrasp_YheCD"/>
    <property type="match status" value="1"/>
</dbReference>
<accession>A0A7S8C9Y3</accession>
<reference evidence="1 2" key="1">
    <citation type="submission" date="2019-07" db="EMBL/GenBank/DDBJ databases">
        <title>Genome sequence of 2 isolates from Red Sea Mangroves.</title>
        <authorList>
            <person name="Sefrji F."/>
            <person name="Michoud G."/>
            <person name="Merlino G."/>
            <person name="Daffonchio D."/>
        </authorList>
    </citation>
    <scope>NUCLEOTIDE SEQUENCE [LARGE SCALE GENOMIC DNA]</scope>
    <source>
        <strain evidence="1 2">R1DC41</strain>
    </source>
</reference>
<sequence length="337" mass="38932">MASNESSCKAVIVLVKDIDLDSPTVEAYGWDQAKDHWLKETIPLPSIWYDRCLYGEDTTSQQGREIVKKLKSNPDQTFLGYGLPDKFRLYQQLRTHPILQRYLVPTFLLEDLFQIEDLLLSYDEWIMKPVNGAHGFAVYAIQQKRDGTIRVQTTKNDHLKTVYVPSIDEFYRWFNHLFSQFQWIFQPRIPSVTKQKQPIDIRVFLQKDVKGDWGIVQKGVRLGKANGLLTNLSAGASVIPFQEWQKSVHYDIAQKVEEQVKECLTLLPLELEEAFHSLFELGVDILLLPTGDIKILDINSKPGRKILSILSPDLYEKQKFAPLLYANYLVSTKLERS</sequence>
<evidence type="ECO:0000313" key="1">
    <source>
        <dbReference type="EMBL" id="QPC45971.1"/>
    </source>
</evidence>
<keyword evidence="2" id="KW-1185">Reference proteome</keyword>
<dbReference type="AlphaFoldDB" id="A0A7S8C9Y3"/>
<organism evidence="1 2">
    <name type="scientific">Mangrovibacillus cuniculi</name>
    <dbReference type="NCBI Taxonomy" id="2593652"/>
    <lineage>
        <taxon>Bacteria</taxon>
        <taxon>Bacillati</taxon>
        <taxon>Bacillota</taxon>
        <taxon>Bacilli</taxon>
        <taxon>Bacillales</taxon>
        <taxon>Bacillaceae</taxon>
        <taxon>Mangrovibacillus</taxon>
    </lineage>
</organism>
<dbReference type="EMBL" id="CP049742">
    <property type="protein sequence ID" value="QPC45971.1"/>
    <property type="molecule type" value="Genomic_DNA"/>
</dbReference>